<protein>
    <submittedName>
        <fullName evidence="7">Nucleotide-sugar transporter</fullName>
    </submittedName>
</protein>
<evidence type="ECO:0000256" key="2">
    <source>
        <dbReference type="ARBA" id="ARBA00022692"/>
    </source>
</evidence>
<gene>
    <name evidence="7" type="ORF">NAPIS_ORF00790</name>
</gene>
<dbReference type="GO" id="GO:0016020">
    <property type="term" value="C:membrane"/>
    <property type="evidence" value="ECO:0007669"/>
    <property type="project" value="UniProtKB-SubCell"/>
</dbReference>
<feature type="chain" id="PRO_5004566797" evidence="6">
    <location>
        <begin position="18"/>
        <end position="415"/>
    </location>
</feature>
<evidence type="ECO:0000256" key="4">
    <source>
        <dbReference type="ARBA" id="ARBA00023136"/>
    </source>
</evidence>
<evidence type="ECO:0000313" key="7">
    <source>
        <dbReference type="EMBL" id="EQB61629.1"/>
    </source>
</evidence>
<keyword evidence="6" id="KW-0732">Signal</keyword>
<feature type="transmembrane region" description="Helical" evidence="5">
    <location>
        <begin position="222"/>
        <end position="241"/>
    </location>
</feature>
<dbReference type="AlphaFoldDB" id="T0LBE8"/>
<dbReference type="InterPro" id="IPR008521">
    <property type="entry name" value="Mg_trans_NIPA"/>
</dbReference>
<dbReference type="VEuPathDB" id="MicrosporidiaDB:NAPIS_ORF00790"/>
<sequence>MLLNLILTISSPIPCTSDKDCFSKTRPDIHSLFCINNYCSKLSPPGEHCTLPTQCASYSYYGPIACSSKCKVENECTLSKMIESTYCCLAIPENRKCNPNRPSHLSGCDLKQQCIYKNDRYICGDSTNNQSWIFGAIFIYIGKCLINTGVNFQKYSYQKTNLTFFNYNYNTFYIGMLIYILGKILGYLSYIFGNQSLIAALSATGLVSNSILAPLINNEIFTYKDFFAILFVFCGTTYIIMNNKSSHRSYSLCELLKLYHKPYVETNSTFNEDDSRIFRNENIWFNDDCYIMKYFMYKIFIRNYTKNFIRRKSIYIFISYFFIFTLCICTFGQIYWLNKGLKRFDALLVVPLFHITWTLLSIITAGIYFQEFEKYDWEQFRSFLLGILIIFIGSLFLGSRIINKNRIYSREEKID</sequence>
<dbReference type="Proteomes" id="UP000053780">
    <property type="component" value="Unassembled WGS sequence"/>
</dbReference>
<feature type="signal peptide" evidence="6">
    <location>
        <begin position="1"/>
        <end position="17"/>
    </location>
</feature>
<dbReference type="EMBL" id="KE647116">
    <property type="protein sequence ID" value="EQB61629.1"/>
    <property type="molecule type" value="Genomic_DNA"/>
</dbReference>
<feature type="transmembrane region" description="Helical" evidence="5">
    <location>
        <begin position="382"/>
        <end position="402"/>
    </location>
</feature>
<dbReference type="Pfam" id="PF05653">
    <property type="entry name" value="Mg_trans_NIPA"/>
    <property type="match status" value="1"/>
</dbReference>
<keyword evidence="2 5" id="KW-0812">Transmembrane</keyword>
<feature type="transmembrane region" description="Helical" evidence="5">
    <location>
        <begin position="197"/>
        <end position="216"/>
    </location>
</feature>
<feature type="transmembrane region" description="Helical" evidence="5">
    <location>
        <begin position="314"/>
        <end position="336"/>
    </location>
</feature>
<evidence type="ECO:0000256" key="6">
    <source>
        <dbReference type="SAM" id="SignalP"/>
    </source>
</evidence>
<organism evidence="7 8">
    <name type="scientific">Vairimorpha apis BRL 01</name>
    <dbReference type="NCBI Taxonomy" id="1037528"/>
    <lineage>
        <taxon>Eukaryota</taxon>
        <taxon>Fungi</taxon>
        <taxon>Fungi incertae sedis</taxon>
        <taxon>Microsporidia</taxon>
        <taxon>Nosematidae</taxon>
        <taxon>Vairimorpha</taxon>
    </lineage>
</organism>
<dbReference type="GO" id="GO:0015095">
    <property type="term" value="F:magnesium ion transmembrane transporter activity"/>
    <property type="evidence" value="ECO:0007669"/>
    <property type="project" value="InterPro"/>
</dbReference>
<keyword evidence="7" id="KW-0762">Sugar transport</keyword>
<keyword evidence="7" id="KW-0813">Transport</keyword>
<keyword evidence="3 5" id="KW-1133">Transmembrane helix</keyword>
<comment type="subcellular location">
    <subcellularLocation>
        <location evidence="1">Membrane</location>
        <topology evidence="1">Multi-pass membrane protein</topology>
    </subcellularLocation>
</comment>
<feature type="transmembrane region" description="Helical" evidence="5">
    <location>
        <begin position="132"/>
        <end position="152"/>
    </location>
</feature>
<dbReference type="PANTHER" id="PTHR12570">
    <property type="match status" value="1"/>
</dbReference>
<evidence type="ECO:0000256" key="5">
    <source>
        <dbReference type="SAM" id="Phobius"/>
    </source>
</evidence>
<keyword evidence="4 5" id="KW-0472">Membrane</keyword>
<evidence type="ECO:0000313" key="8">
    <source>
        <dbReference type="Proteomes" id="UP000053780"/>
    </source>
</evidence>
<keyword evidence="8" id="KW-1185">Reference proteome</keyword>
<feature type="transmembrane region" description="Helical" evidence="5">
    <location>
        <begin position="348"/>
        <end position="370"/>
    </location>
</feature>
<dbReference type="OrthoDB" id="165382at2759"/>
<evidence type="ECO:0000256" key="3">
    <source>
        <dbReference type="ARBA" id="ARBA00022989"/>
    </source>
</evidence>
<reference evidence="7 8" key="1">
    <citation type="journal article" date="2013" name="BMC Genomics">
        <title>Genome sequencing and comparative genomics of honey bee microsporidia, Nosema apis reveal novel insights into host-parasite interactions.</title>
        <authorList>
            <person name="Chen Yp."/>
            <person name="Pettis J.S."/>
            <person name="Zhao Y."/>
            <person name="Liu X."/>
            <person name="Tallon L.J."/>
            <person name="Sadzewicz L.D."/>
            <person name="Li R."/>
            <person name="Zheng H."/>
            <person name="Huang S."/>
            <person name="Zhang X."/>
            <person name="Hamilton M.C."/>
            <person name="Pernal S.F."/>
            <person name="Melathopoulos A.P."/>
            <person name="Yan X."/>
            <person name="Evans J.D."/>
        </authorList>
    </citation>
    <scope>NUCLEOTIDE SEQUENCE [LARGE SCALE GENOMIC DNA]</scope>
    <source>
        <strain evidence="7 8">BRL 01</strain>
    </source>
</reference>
<proteinExistence type="predicted"/>
<dbReference type="HOGENOM" id="CLU_585379_0_0_1"/>
<accession>T0LBE8</accession>
<feature type="transmembrane region" description="Helical" evidence="5">
    <location>
        <begin position="172"/>
        <end position="190"/>
    </location>
</feature>
<name>T0LBE8_9MICR</name>
<evidence type="ECO:0000256" key="1">
    <source>
        <dbReference type="ARBA" id="ARBA00004141"/>
    </source>
</evidence>